<dbReference type="Proteomes" id="UP000800096">
    <property type="component" value="Unassembled WGS sequence"/>
</dbReference>
<organism evidence="1 2">
    <name type="scientific">Ampelomyces quisqualis</name>
    <name type="common">Powdery mildew agent</name>
    <dbReference type="NCBI Taxonomy" id="50730"/>
    <lineage>
        <taxon>Eukaryota</taxon>
        <taxon>Fungi</taxon>
        <taxon>Dikarya</taxon>
        <taxon>Ascomycota</taxon>
        <taxon>Pezizomycotina</taxon>
        <taxon>Dothideomycetes</taxon>
        <taxon>Pleosporomycetidae</taxon>
        <taxon>Pleosporales</taxon>
        <taxon>Pleosporineae</taxon>
        <taxon>Phaeosphaeriaceae</taxon>
        <taxon>Ampelomyces</taxon>
    </lineage>
</organism>
<dbReference type="OrthoDB" id="3781289at2759"/>
<evidence type="ECO:0000313" key="1">
    <source>
        <dbReference type="EMBL" id="KAF1915968.1"/>
    </source>
</evidence>
<evidence type="ECO:0000313" key="2">
    <source>
        <dbReference type="Proteomes" id="UP000800096"/>
    </source>
</evidence>
<protein>
    <submittedName>
        <fullName evidence="1">Uncharacterized protein</fullName>
    </submittedName>
</protein>
<accession>A0A6A5QM42</accession>
<keyword evidence="2" id="KW-1185">Reference proteome</keyword>
<gene>
    <name evidence="1" type="ORF">BDU57DRAFT_515777</name>
</gene>
<sequence length="191" mass="22969">MPLKSLLHAFRRHERRPQYESQCRVRGCVSSIVRWFSRISKSCRKKPRLEHFTPYLPHTVVTCNFEAQEQVFELYFSHFFTGNPSIAVFSSSQCGADPINWRPRRVNVRYGWRRNRQHVRQLSTTRIIVGSGCQHEVSVTSIHHWDPAWGGTLLVNWEAMYEDYFAQERRERKKERAFEIRKRCRRLEERT</sequence>
<reference evidence="1" key="1">
    <citation type="journal article" date="2020" name="Stud. Mycol.">
        <title>101 Dothideomycetes genomes: a test case for predicting lifestyles and emergence of pathogens.</title>
        <authorList>
            <person name="Haridas S."/>
            <person name="Albert R."/>
            <person name="Binder M."/>
            <person name="Bloem J."/>
            <person name="Labutti K."/>
            <person name="Salamov A."/>
            <person name="Andreopoulos B."/>
            <person name="Baker S."/>
            <person name="Barry K."/>
            <person name="Bills G."/>
            <person name="Bluhm B."/>
            <person name="Cannon C."/>
            <person name="Castanera R."/>
            <person name="Culley D."/>
            <person name="Daum C."/>
            <person name="Ezra D."/>
            <person name="Gonzalez J."/>
            <person name="Henrissat B."/>
            <person name="Kuo A."/>
            <person name="Liang C."/>
            <person name="Lipzen A."/>
            <person name="Lutzoni F."/>
            <person name="Magnuson J."/>
            <person name="Mondo S."/>
            <person name="Nolan M."/>
            <person name="Ohm R."/>
            <person name="Pangilinan J."/>
            <person name="Park H.-J."/>
            <person name="Ramirez L."/>
            <person name="Alfaro M."/>
            <person name="Sun H."/>
            <person name="Tritt A."/>
            <person name="Yoshinaga Y."/>
            <person name="Zwiers L.-H."/>
            <person name="Turgeon B."/>
            <person name="Goodwin S."/>
            <person name="Spatafora J."/>
            <person name="Crous P."/>
            <person name="Grigoriev I."/>
        </authorList>
    </citation>
    <scope>NUCLEOTIDE SEQUENCE</scope>
    <source>
        <strain evidence="1">HMLAC05119</strain>
    </source>
</reference>
<proteinExistence type="predicted"/>
<name>A0A6A5QM42_AMPQU</name>
<dbReference type="EMBL" id="ML979135">
    <property type="protein sequence ID" value="KAF1915968.1"/>
    <property type="molecule type" value="Genomic_DNA"/>
</dbReference>
<dbReference type="AlphaFoldDB" id="A0A6A5QM42"/>